<dbReference type="GO" id="GO:0005737">
    <property type="term" value="C:cytoplasm"/>
    <property type="evidence" value="ECO:0007669"/>
    <property type="project" value="TreeGrafter"/>
</dbReference>
<dbReference type="GO" id="GO:0007018">
    <property type="term" value="P:microtubule-based movement"/>
    <property type="evidence" value="ECO:0007669"/>
    <property type="project" value="TreeGrafter"/>
</dbReference>
<sequence length="209" mass="23835">MEVIEERITKGDPDFKDINPPKTRERSKSLFQAERPKLTETDRGVFVMTHADFPRRIRTQSMPIDPEKLKPKSSAFNSSTIRKIIHDVLEDKLSGKNYSPKECSSAVRDIVNIIKVKMSELQMPHYKFACTCLITKRIKPAPAVESGCVWDNAKTSVDQDNFAEFLYKNEDLYALGTVYGIYDEKFEKRSSATTSMSTKSYGRPSPIPE</sequence>
<dbReference type="Gene3D" id="3.30.1140.40">
    <property type="entry name" value="Tctex-1"/>
    <property type="match status" value="1"/>
</dbReference>
<dbReference type="KEGG" id="aten:116298511"/>
<dbReference type="GO" id="GO:0005868">
    <property type="term" value="C:cytoplasmic dynein complex"/>
    <property type="evidence" value="ECO:0007669"/>
    <property type="project" value="TreeGrafter"/>
</dbReference>
<gene>
    <name evidence="4" type="primary">LOC116298511</name>
</gene>
<dbReference type="RefSeq" id="XP_031562870.1">
    <property type="nucleotide sequence ID" value="XM_031707010.1"/>
</dbReference>
<comment type="similarity">
    <text evidence="1">Belongs to the dynein light chain Tctex-type family.</text>
</comment>
<protein>
    <submittedName>
        <fullName evidence="4">Tctex1 domain-containing protein 1-like</fullName>
    </submittedName>
</protein>
<evidence type="ECO:0000256" key="1">
    <source>
        <dbReference type="ARBA" id="ARBA00005361"/>
    </source>
</evidence>
<name>A0A6P8ICS2_ACTTE</name>
<evidence type="ECO:0000313" key="3">
    <source>
        <dbReference type="Proteomes" id="UP000515163"/>
    </source>
</evidence>
<accession>A0A6P8ICS2</accession>
<dbReference type="Proteomes" id="UP000515163">
    <property type="component" value="Unplaced"/>
</dbReference>
<dbReference type="GO" id="GO:0045505">
    <property type="term" value="F:dynein intermediate chain binding"/>
    <property type="evidence" value="ECO:0007669"/>
    <property type="project" value="TreeGrafter"/>
</dbReference>
<dbReference type="Pfam" id="PF03645">
    <property type="entry name" value="Tctex-1"/>
    <property type="match status" value="1"/>
</dbReference>
<proteinExistence type="inferred from homology"/>
<dbReference type="CDD" id="cd21451">
    <property type="entry name" value="DLC-like_TCTEX1D"/>
    <property type="match status" value="1"/>
</dbReference>
<dbReference type="PANTHER" id="PTHR21255">
    <property type="entry name" value="T-COMPLEX-ASSOCIATED-TESTIS-EXPRESSED 1/ DYNEIN LIGHT CHAIN"/>
    <property type="match status" value="1"/>
</dbReference>
<feature type="region of interest" description="Disordered" evidence="2">
    <location>
        <begin position="1"/>
        <end position="30"/>
    </location>
</feature>
<feature type="region of interest" description="Disordered" evidence="2">
    <location>
        <begin position="189"/>
        <end position="209"/>
    </location>
</feature>
<evidence type="ECO:0000256" key="2">
    <source>
        <dbReference type="SAM" id="MobiDB-lite"/>
    </source>
</evidence>
<dbReference type="OrthoDB" id="10248487at2759"/>
<dbReference type="InterPro" id="IPR038586">
    <property type="entry name" value="Tctex-1-like_sf"/>
</dbReference>
<organism evidence="3 4">
    <name type="scientific">Actinia tenebrosa</name>
    <name type="common">Australian red waratah sea anemone</name>
    <dbReference type="NCBI Taxonomy" id="6105"/>
    <lineage>
        <taxon>Eukaryota</taxon>
        <taxon>Metazoa</taxon>
        <taxon>Cnidaria</taxon>
        <taxon>Anthozoa</taxon>
        <taxon>Hexacorallia</taxon>
        <taxon>Actiniaria</taxon>
        <taxon>Actiniidae</taxon>
        <taxon>Actinia</taxon>
    </lineage>
</organism>
<evidence type="ECO:0000313" key="4">
    <source>
        <dbReference type="RefSeq" id="XP_031562870.1"/>
    </source>
</evidence>
<feature type="compositionally biased region" description="Polar residues" evidence="2">
    <location>
        <begin position="191"/>
        <end position="200"/>
    </location>
</feature>
<dbReference type="InParanoid" id="A0A6P8ICS2"/>
<dbReference type="PANTHER" id="PTHR21255:SF65">
    <property type="entry name" value="TCTEX1 DOMAIN-CONTAINING PROTEIN 2"/>
    <property type="match status" value="1"/>
</dbReference>
<dbReference type="InterPro" id="IPR005334">
    <property type="entry name" value="Tctex-1-like"/>
</dbReference>
<keyword evidence="3" id="KW-1185">Reference proteome</keyword>
<dbReference type="GeneID" id="116298511"/>
<dbReference type="AlphaFoldDB" id="A0A6P8ICS2"/>
<reference evidence="4" key="1">
    <citation type="submission" date="2025-08" db="UniProtKB">
        <authorList>
            <consortium name="RefSeq"/>
        </authorList>
    </citation>
    <scope>IDENTIFICATION</scope>
    <source>
        <tissue evidence="4">Tentacle</tissue>
    </source>
</reference>